<comment type="caution">
    <text evidence="1">The sequence shown here is derived from an EMBL/GenBank/DDBJ whole genome shotgun (WGS) entry which is preliminary data.</text>
</comment>
<accession>A0AC61SBW1</accession>
<sequence>MYNQIERFTSNQITVHFLAAMSLMILYITGIPQLYPEHLGWIIDLIGLSKVMFVHRIAGFGLISVAVYYLIFSIISIIINGRRYYEKIIFPNSSDILDYVNDNLSILGLEQQRIDYDKYSWLEKGLIWSVILIDCIIMGITGIILFAPWTFASVLPQSTLLTIKIIHAGLAIVSLCVILPHFYLVHLSQFKFPMSNTMFTGTISEEEAQEEYPKWYREITGEKYD</sequence>
<proteinExistence type="predicted"/>
<name>A0AC61SBW1_9EURY</name>
<evidence type="ECO:0000313" key="1">
    <source>
        <dbReference type="EMBL" id="TKY92068.1"/>
    </source>
</evidence>
<organism evidence="1 2">
    <name type="scientific">Candidatus Methanomarinus sp</name>
    <dbReference type="NCBI Taxonomy" id="3386244"/>
    <lineage>
        <taxon>Archaea</taxon>
        <taxon>Methanobacteriati</taxon>
        <taxon>Methanobacteriota</taxon>
        <taxon>Stenosarchaea group</taxon>
        <taxon>Methanomicrobia</taxon>
        <taxon>Methanosarcinales</taxon>
        <taxon>ANME-2 cluster</taxon>
        <taxon>Candidatus Methanocomedenaceae</taxon>
        <taxon>Candidatus Methanomarinus</taxon>
    </lineage>
</organism>
<gene>
    <name evidence="1" type="ORF">C5S46_02515</name>
</gene>
<reference evidence="1" key="1">
    <citation type="submission" date="2018-09" db="EMBL/GenBank/DDBJ databases">
        <title>A genomic encyclopedia of anaerobic methanotrophic archaea.</title>
        <authorList>
            <person name="Skennerton C.T."/>
            <person name="Chadwick G.L."/>
            <person name="Laso-Perez R."/>
            <person name="Leu A.O."/>
            <person name="Speth D.R."/>
            <person name="Yu H."/>
            <person name="Morgan-Lang C."/>
            <person name="Hatzenpichler R."/>
            <person name="Goudeau D."/>
            <person name="Malmstrom R."/>
            <person name="Woyke T."/>
            <person name="Hallam S."/>
            <person name="Tyson G.W."/>
            <person name="Wegener G."/>
            <person name="Boetius A."/>
            <person name="Orphan V.J."/>
        </authorList>
    </citation>
    <scope>NUCLEOTIDE SEQUENCE</scope>
    <source>
        <strain evidence="1">CONS3730D10UFb2</strain>
    </source>
</reference>
<dbReference type="EMBL" id="QYBA01000081">
    <property type="protein sequence ID" value="TKY92068.1"/>
    <property type="molecule type" value="Genomic_DNA"/>
</dbReference>
<evidence type="ECO:0000313" key="2">
    <source>
        <dbReference type="Proteomes" id="UP000315423"/>
    </source>
</evidence>
<protein>
    <submittedName>
        <fullName evidence="1">Uncharacterized protein</fullName>
    </submittedName>
</protein>
<dbReference type="Proteomes" id="UP000315423">
    <property type="component" value="Unassembled WGS sequence"/>
</dbReference>